<dbReference type="GO" id="GO:0020037">
    <property type="term" value="F:heme binding"/>
    <property type="evidence" value="ECO:0007669"/>
    <property type="project" value="InterPro"/>
</dbReference>
<evidence type="ECO:0000256" key="5">
    <source>
        <dbReference type="ARBA" id="ARBA00023004"/>
    </source>
</evidence>
<dbReference type="EMBL" id="JACIJP010000006">
    <property type="protein sequence ID" value="MBB6125332.1"/>
    <property type="molecule type" value="Genomic_DNA"/>
</dbReference>
<evidence type="ECO:0000256" key="2">
    <source>
        <dbReference type="ARBA" id="ARBA00022617"/>
    </source>
</evidence>
<evidence type="ECO:0000256" key="7">
    <source>
        <dbReference type="ARBA" id="ARBA00043906"/>
    </source>
</evidence>
<dbReference type="PANTHER" id="PTHR46696:SF1">
    <property type="entry name" value="CYTOCHROME P450 YJIB-RELATED"/>
    <property type="match status" value="1"/>
</dbReference>
<keyword evidence="11" id="KW-1185">Reference proteome</keyword>
<evidence type="ECO:0000256" key="1">
    <source>
        <dbReference type="ARBA" id="ARBA00010617"/>
    </source>
</evidence>
<gene>
    <name evidence="10" type="ORF">FHS92_003093</name>
</gene>
<proteinExistence type="inferred from homology"/>
<dbReference type="SUPFAM" id="SSF48264">
    <property type="entry name" value="Cytochrome P450"/>
    <property type="match status" value="1"/>
</dbReference>
<dbReference type="Pfam" id="PF00067">
    <property type="entry name" value="p450"/>
    <property type="match status" value="1"/>
</dbReference>
<keyword evidence="2 8" id="KW-0349">Heme</keyword>
<feature type="region of interest" description="Disordered" evidence="9">
    <location>
        <begin position="1"/>
        <end position="20"/>
    </location>
</feature>
<dbReference type="PRINTS" id="PR00359">
    <property type="entry name" value="BP450"/>
</dbReference>
<keyword evidence="6 8" id="KW-0503">Monooxygenase</keyword>
<protein>
    <submittedName>
        <fullName evidence="10">Cytochrome P450</fullName>
    </submittedName>
</protein>
<evidence type="ECO:0000256" key="4">
    <source>
        <dbReference type="ARBA" id="ARBA00023002"/>
    </source>
</evidence>
<dbReference type="GO" id="GO:0005506">
    <property type="term" value="F:iron ion binding"/>
    <property type="evidence" value="ECO:0007669"/>
    <property type="project" value="InterPro"/>
</dbReference>
<dbReference type="PROSITE" id="PS00086">
    <property type="entry name" value="CYTOCHROME_P450"/>
    <property type="match status" value="1"/>
</dbReference>
<evidence type="ECO:0000313" key="10">
    <source>
        <dbReference type="EMBL" id="MBB6125332.1"/>
    </source>
</evidence>
<evidence type="ECO:0000256" key="8">
    <source>
        <dbReference type="RuleBase" id="RU000461"/>
    </source>
</evidence>
<accession>A0A841J4R5</accession>
<name>A0A841J4R5_9SPHN</name>
<dbReference type="RefSeq" id="WP_221231107.1">
    <property type="nucleotide sequence ID" value="NZ_JACIJP010000006.1"/>
</dbReference>
<dbReference type="InterPro" id="IPR017972">
    <property type="entry name" value="Cyt_P450_CS"/>
</dbReference>
<organism evidence="10 11">
    <name type="scientific">Sphingobium subterraneum</name>
    <dbReference type="NCBI Taxonomy" id="627688"/>
    <lineage>
        <taxon>Bacteria</taxon>
        <taxon>Pseudomonadati</taxon>
        <taxon>Pseudomonadota</taxon>
        <taxon>Alphaproteobacteria</taxon>
        <taxon>Sphingomonadales</taxon>
        <taxon>Sphingomonadaceae</taxon>
        <taxon>Sphingobium</taxon>
    </lineage>
</organism>
<dbReference type="InterPro" id="IPR001128">
    <property type="entry name" value="Cyt_P450"/>
</dbReference>
<reference evidence="10 11" key="1">
    <citation type="submission" date="2020-08" db="EMBL/GenBank/DDBJ databases">
        <title>Genomic Encyclopedia of Type Strains, Phase IV (KMG-IV): sequencing the most valuable type-strain genomes for metagenomic binning, comparative biology and taxonomic classification.</title>
        <authorList>
            <person name="Goeker M."/>
        </authorList>
    </citation>
    <scope>NUCLEOTIDE SEQUENCE [LARGE SCALE GENOMIC DNA]</scope>
    <source>
        <strain evidence="10 11">DSM 102255</strain>
    </source>
</reference>
<evidence type="ECO:0000256" key="6">
    <source>
        <dbReference type="ARBA" id="ARBA00023033"/>
    </source>
</evidence>
<keyword evidence="3 8" id="KW-0479">Metal-binding</keyword>
<evidence type="ECO:0000256" key="3">
    <source>
        <dbReference type="ARBA" id="ARBA00022723"/>
    </source>
</evidence>
<dbReference type="AlphaFoldDB" id="A0A841J4R5"/>
<keyword evidence="4 8" id="KW-0560">Oxidoreductase</keyword>
<dbReference type="GO" id="GO:0004497">
    <property type="term" value="F:monooxygenase activity"/>
    <property type="evidence" value="ECO:0007669"/>
    <property type="project" value="UniProtKB-KW"/>
</dbReference>
<dbReference type="InterPro" id="IPR036396">
    <property type="entry name" value="Cyt_P450_sf"/>
</dbReference>
<comment type="caution">
    <text evidence="10">The sequence shown here is derived from an EMBL/GenBank/DDBJ whole genome shotgun (WGS) entry which is preliminary data.</text>
</comment>
<dbReference type="FunFam" id="1.10.630.10:FF:000018">
    <property type="entry name" value="Cytochrome P450 monooxygenase"/>
    <property type="match status" value="1"/>
</dbReference>
<evidence type="ECO:0000313" key="11">
    <source>
        <dbReference type="Proteomes" id="UP000552700"/>
    </source>
</evidence>
<dbReference type="PANTHER" id="PTHR46696">
    <property type="entry name" value="P450, PUTATIVE (EUROFUNG)-RELATED"/>
    <property type="match status" value="1"/>
</dbReference>
<dbReference type="Proteomes" id="UP000552700">
    <property type="component" value="Unassembled WGS sequence"/>
</dbReference>
<sequence length="420" mass="47242">MTLKEIASKPEAGPITFTDPETRRCPFPAYHRLREEAPVYKDPVSGNYVLTRYRDVRQAAMNTKTLSCKTGVIQTRKSSISELVDKMFEEQGYLPMDTLVTNDPPSHRTYRALVDKAFSRDKVLGLEPQIAKAVEDLIDGFIDKDEIDFFDAFAMRLPLTIFTEILGVTDRDIDKFKRWNDQSLETSNPALSPERELELVPAVIALQQYLAKNVERVRAEPDDSLLSTLVHAEIDGRSLDMRELISILWLLFLGGGETTANALAGGMKILIENPHLADEIRDDDGKLDAFVEEVLRTQTPATVMFRRATTDMEIGGVPIPEGSIVETRFGAANLDPDVFPDPEAIDLDRPNSRTHLTFGAGIHMCIGNQLARGELRAAFRQIVTRMENFRATRGEDSYAYTTTYVAYGLTQLWMAFDRRG</sequence>
<comment type="similarity">
    <text evidence="1 8">Belongs to the cytochrome P450 family.</text>
</comment>
<dbReference type="InterPro" id="IPR002397">
    <property type="entry name" value="Cyt_P450_B"/>
</dbReference>
<keyword evidence="5 8" id="KW-0408">Iron</keyword>
<evidence type="ECO:0000256" key="9">
    <source>
        <dbReference type="SAM" id="MobiDB-lite"/>
    </source>
</evidence>
<dbReference type="PRINTS" id="PR00385">
    <property type="entry name" value="P450"/>
</dbReference>
<dbReference type="GO" id="GO:0016705">
    <property type="term" value="F:oxidoreductase activity, acting on paired donors, with incorporation or reduction of molecular oxygen"/>
    <property type="evidence" value="ECO:0007669"/>
    <property type="project" value="InterPro"/>
</dbReference>
<dbReference type="Gene3D" id="1.10.630.10">
    <property type="entry name" value="Cytochrome P450"/>
    <property type="match status" value="1"/>
</dbReference>
<comment type="function">
    <text evidence="7">Cytochromes P450 are a group of heme-thiolate monooxygenases. They oxidize a variety of structurally unrelated compounds, including steroids, fatty acids, and xenobiotics.</text>
</comment>